<protein>
    <submittedName>
        <fullName evidence="1">Uncharacterized protein</fullName>
    </submittedName>
</protein>
<dbReference type="EMBL" id="CP018082">
    <property type="protein sequence ID" value="APE35109.1"/>
    <property type="molecule type" value="Genomic_DNA"/>
</dbReference>
<dbReference type="RefSeq" id="WP_071928294.1">
    <property type="nucleotide sequence ID" value="NZ_CP018082.1"/>
</dbReference>
<reference evidence="1" key="1">
    <citation type="submission" date="2016-11" db="EMBL/GenBank/DDBJ databases">
        <authorList>
            <person name="Jaros S."/>
            <person name="Januszkiewicz K."/>
            <person name="Wedrychowicz H."/>
        </authorList>
    </citation>
    <scope>NUCLEOTIDE SEQUENCE [LARGE SCALE GENOMIC DNA]</scope>
    <source>
        <strain evidence="1">Y48</strain>
    </source>
</reference>
<gene>
    <name evidence="1" type="ORF">BOX37_15435</name>
</gene>
<evidence type="ECO:0000313" key="1">
    <source>
        <dbReference type="EMBL" id="APE35109.1"/>
    </source>
</evidence>
<accession>A0A1J0VSV2</accession>
<keyword evidence="2" id="KW-1185">Reference proteome</keyword>
<dbReference type="Proteomes" id="UP000183810">
    <property type="component" value="Chromosome"/>
</dbReference>
<organism evidence="1 2">
    <name type="scientific">Nocardia mangyaensis</name>
    <dbReference type="NCBI Taxonomy" id="2213200"/>
    <lineage>
        <taxon>Bacteria</taxon>
        <taxon>Bacillati</taxon>
        <taxon>Actinomycetota</taxon>
        <taxon>Actinomycetes</taxon>
        <taxon>Mycobacteriales</taxon>
        <taxon>Nocardiaceae</taxon>
        <taxon>Nocardia</taxon>
    </lineage>
</organism>
<dbReference type="AlphaFoldDB" id="A0A1J0VSV2"/>
<proteinExistence type="predicted"/>
<sequence length="157" mass="16474">MWPSGWPTPARTIAITIESAVTAAQAADEPAFTTAVTDLAALPADQVGSVLSTMVRELLEVAHPDGLTGDDVRAVLNAVLGRSITWLPTLAPTTVISVLTGALGIADPDEQDRPDTNPQPAAILLIDYLATRARVAPHHAVERAVAEIARAETIEMP</sequence>
<dbReference type="OrthoDB" id="3405034at2"/>
<name>A0A1J0VSV2_9NOCA</name>
<dbReference type="KEGG" id="nsl:BOX37_15435"/>
<evidence type="ECO:0000313" key="2">
    <source>
        <dbReference type="Proteomes" id="UP000183810"/>
    </source>
</evidence>